<reference evidence="2" key="1">
    <citation type="journal article" date="2020" name="Phytopathology">
        <title>Genome Sequence Resources of Colletotrichum truncatum, C. plurivorum, C. musicola, and C. sojae: Four Species Pathogenic to Soybean (Glycine max).</title>
        <authorList>
            <person name="Rogerio F."/>
            <person name="Boufleur T.R."/>
            <person name="Ciampi-Guillardi M."/>
            <person name="Sukno S.A."/>
            <person name="Thon M.R."/>
            <person name="Massola Junior N.S."/>
            <person name="Baroncelli R."/>
        </authorList>
    </citation>
    <scope>NUCLEOTIDE SEQUENCE</scope>
    <source>
        <strain evidence="2">LFN00145</strain>
    </source>
</reference>
<keyword evidence="3" id="KW-1185">Reference proteome</keyword>
<proteinExistence type="predicted"/>
<name>A0A8H6K0D7_9PEZI</name>
<comment type="caution">
    <text evidence="2">The sequence shown here is derived from an EMBL/GenBank/DDBJ whole genome shotgun (WGS) entry which is preliminary data.</text>
</comment>
<organism evidence="2 3">
    <name type="scientific">Colletotrichum plurivorum</name>
    <dbReference type="NCBI Taxonomy" id="2175906"/>
    <lineage>
        <taxon>Eukaryota</taxon>
        <taxon>Fungi</taxon>
        <taxon>Dikarya</taxon>
        <taxon>Ascomycota</taxon>
        <taxon>Pezizomycotina</taxon>
        <taxon>Sordariomycetes</taxon>
        <taxon>Hypocreomycetidae</taxon>
        <taxon>Glomerellales</taxon>
        <taxon>Glomerellaceae</taxon>
        <taxon>Colletotrichum</taxon>
        <taxon>Colletotrichum orchidearum species complex</taxon>
    </lineage>
</organism>
<evidence type="ECO:0000313" key="2">
    <source>
        <dbReference type="EMBL" id="KAF6822457.1"/>
    </source>
</evidence>
<dbReference type="Proteomes" id="UP000654918">
    <property type="component" value="Unassembled WGS sequence"/>
</dbReference>
<sequence>MLPCCHAMDASAAFHAARPMSGIHHTRLRYVAKKLLPSIHLIASRPGLVTSTARTDLAPDDGGHSNTPGPFIIGAKLNTR</sequence>
<feature type="region of interest" description="Disordered" evidence="1">
    <location>
        <begin position="53"/>
        <end position="80"/>
    </location>
</feature>
<gene>
    <name evidence="2" type="ORF">CPLU01_12012</name>
</gene>
<evidence type="ECO:0000256" key="1">
    <source>
        <dbReference type="SAM" id="MobiDB-lite"/>
    </source>
</evidence>
<evidence type="ECO:0000313" key="3">
    <source>
        <dbReference type="Proteomes" id="UP000654918"/>
    </source>
</evidence>
<dbReference type="EMBL" id="WIGO01000236">
    <property type="protein sequence ID" value="KAF6822457.1"/>
    <property type="molecule type" value="Genomic_DNA"/>
</dbReference>
<protein>
    <submittedName>
        <fullName evidence="2">Uncharacterized protein</fullName>
    </submittedName>
</protein>
<accession>A0A8H6K0D7</accession>
<dbReference type="AlphaFoldDB" id="A0A8H6K0D7"/>